<sequence length="413" mass="48643">MNCFDVNDQRGAHEPVNKKKPDIIQGIKKHIESFPCMEAHYSRKDTKRRYLDKNLNIRRMYLLYKDECLKNGSEPASEITYRRIFSKEYNLSFFVPRKDQCLICTNYAKADTEKKRELEDDYLAHQERKKICNREKEKDKVRSNTDEHFSSVTFDLQAVLQIPASDVGLLYYSRKLCVYNLTIHEATLPNNAFCFTWSEVNGRKGSSEIGTILLHYLLNCVCDNVTEISLFSDTCGGQNRNQFVAALLLWAVQKIDHLKVIEQKFLESGHTQMEADSMHSKNIYSKNTSVFSMMEWISIFKRARHRQSIKIDGKKMTREAYHVKEFKYDEFLDLKHLAGEIMKNRTKDEKGKQVQWLKIKRIKYLKGEDRKIYFNYDMSDKFNVMDIGDNPSTFQLDGRAESQLFNKEEETTY</sequence>
<evidence type="ECO:0000313" key="1">
    <source>
        <dbReference type="EMBL" id="CAG5002002.1"/>
    </source>
</evidence>
<comment type="caution">
    <text evidence="1">The sequence shown here is derived from an EMBL/GenBank/DDBJ whole genome shotgun (WGS) entry which is preliminary data.</text>
</comment>
<gene>
    <name evidence="1" type="ORF">PAPOLLO_LOCUS14026</name>
</gene>
<dbReference type="OrthoDB" id="434783at2759"/>
<dbReference type="AlphaFoldDB" id="A0A8S3X4Q2"/>
<dbReference type="PANTHER" id="PTHR10773:SF19">
    <property type="match status" value="1"/>
</dbReference>
<keyword evidence="2" id="KW-1185">Reference proteome</keyword>
<organism evidence="1 2">
    <name type="scientific">Parnassius apollo</name>
    <name type="common">Apollo butterfly</name>
    <name type="synonym">Papilio apollo</name>
    <dbReference type="NCBI Taxonomy" id="110799"/>
    <lineage>
        <taxon>Eukaryota</taxon>
        <taxon>Metazoa</taxon>
        <taxon>Ecdysozoa</taxon>
        <taxon>Arthropoda</taxon>
        <taxon>Hexapoda</taxon>
        <taxon>Insecta</taxon>
        <taxon>Pterygota</taxon>
        <taxon>Neoptera</taxon>
        <taxon>Endopterygota</taxon>
        <taxon>Lepidoptera</taxon>
        <taxon>Glossata</taxon>
        <taxon>Ditrysia</taxon>
        <taxon>Papilionoidea</taxon>
        <taxon>Papilionidae</taxon>
        <taxon>Parnassiinae</taxon>
        <taxon>Parnassini</taxon>
        <taxon>Parnassius</taxon>
        <taxon>Parnassius</taxon>
    </lineage>
</organism>
<protein>
    <submittedName>
        <fullName evidence="1">(apollo) hypothetical protein</fullName>
    </submittedName>
</protein>
<dbReference type="Proteomes" id="UP000691718">
    <property type="component" value="Unassembled WGS sequence"/>
</dbReference>
<dbReference type="EMBL" id="CAJQZP010000945">
    <property type="protein sequence ID" value="CAG5002002.1"/>
    <property type="molecule type" value="Genomic_DNA"/>
</dbReference>
<proteinExistence type="predicted"/>
<reference evidence="1" key="1">
    <citation type="submission" date="2021-04" db="EMBL/GenBank/DDBJ databases">
        <authorList>
            <person name="Tunstrom K."/>
        </authorList>
    </citation>
    <scope>NUCLEOTIDE SEQUENCE</scope>
</reference>
<accession>A0A8S3X4Q2</accession>
<evidence type="ECO:0000313" key="2">
    <source>
        <dbReference type="Proteomes" id="UP000691718"/>
    </source>
</evidence>
<dbReference type="PANTHER" id="PTHR10773">
    <property type="entry name" value="DNA-DIRECTED RNA POLYMERASES I, II, AND III SUBUNIT RPABC2"/>
    <property type="match status" value="1"/>
</dbReference>
<name>A0A8S3X4Q2_PARAO</name>